<dbReference type="STRING" id="397948.Cmaq_0551"/>
<dbReference type="HOGENOM" id="CLU_104910_0_0_2"/>
<dbReference type="eggNOG" id="arCOG02272">
    <property type="taxonomic scope" value="Archaea"/>
</dbReference>
<reference evidence="2 3" key="1">
    <citation type="submission" date="2007-10" db="EMBL/GenBank/DDBJ databases">
        <title>Complete sequence of Caldivirga maquilingensis IC-167.</title>
        <authorList>
            <consortium name="US DOE Joint Genome Institute"/>
            <person name="Copeland A."/>
            <person name="Lucas S."/>
            <person name="Lapidus A."/>
            <person name="Barry K."/>
            <person name="Glavina del Rio T."/>
            <person name="Dalin E."/>
            <person name="Tice H."/>
            <person name="Pitluck S."/>
            <person name="Saunders E."/>
            <person name="Brettin T."/>
            <person name="Bruce D."/>
            <person name="Detter J.C."/>
            <person name="Han C."/>
            <person name="Schmutz J."/>
            <person name="Larimer F."/>
            <person name="Land M."/>
            <person name="Hauser L."/>
            <person name="Kyrpides N."/>
            <person name="Ivanova N."/>
            <person name="Biddle J.F."/>
            <person name="Zhang Z."/>
            <person name="Fitz-Gibbon S.T."/>
            <person name="Lowe T.M."/>
            <person name="Saltikov C."/>
            <person name="House C.H."/>
            <person name="Richardson P."/>
        </authorList>
    </citation>
    <scope>NUCLEOTIDE SEQUENCE [LARGE SCALE GENOMIC DNA]</scope>
    <source>
        <strain evidence="3">ATCC 700844 / DSM 13496 / JCM 10307 / IC-167</strain>
    </source>
</reference>
<gene>
    <name evidence="2" type="ordered locus">Cmaq_0551</name>
</gene>
<name>A8MC88_CALMQ</name>
<proteinExistence type="predicted"/>
<protein>
    <submittedName>
        <fullName evidence="2">Bacterio-opsin activator HTH domain protein</fullName>
    </submittedName>
</protein>
<dbReference type="PANTHER" id="PTHR34236:SF1">
    <property type="entry name" value="DIMETHYL SULFOXIDE REDUCTASE TRANSCRIPTIONAL ACTIVATOR"/>
    <property type="match status" value="1"/>
</dbReference>
<dbReference type="Proteomes" id="UP000001137">
    <property type="component" value="Chromosome"/>
</dbReference>
<sequence>MYDTEALMLLNGLLNSPRLVYLDYYHYSDWTVKVSELNLEYRVLSSFVDSSSPFIVEYALVRVGSRLDFKNFLKTLNSHRNVLSIDDVKPINSTYPRLIRMVVRGDYADSTRFKAHILGGLEIGYSTSGGVEHWVFLFPSSKAVDMFIGIISGNGEVGRVRESAVNPEDVVAAIVRSKVKVLLSSDEEKLLRIAHENGLFDTPRRITVRQLAKELGVSESTLSRNLSRVIKRVLNIIINDEFNPLDDETLRFTP</sequence>
<dbReference type="InterPro" id="IPR007050">
    <property type="entry name" value="HTH_bacterioopsin"/>
</dbReference>
<dbReference type="KEGG" id="cma:Cmaq_0551"/>
<evidence type="ECO:0000313" key="2">
    <source>
        <dbReference type="EMBL" id="ABW01394.1"/>
    </source>
</evidence>
<dbReference type="GeneID" id="5710463"/>
<dbReference type="OrthoDB" id="194393at2157"/>
<dbReference type="PANTHER" id="PTHR34236">
    <property type="entry name" value="DIMETHYL SULFOXIDE REDUCTASE TRANSCRIPTIONAL ACTIVATOR"/>
    <property type="match status" value="1"/>
</dbReference>
<dbReference type="EMBL" id="CP000852">
    <property type="protein sequence ID" value="ABW01394.1"/>
    <property type="molecule type" value="Genomic_DNA"/>
</dbReference>
<evidence type="ECO:0000259" key="1">
    <source>
        <dbReference type="Pfam" id="PF04967"/>
    </source>
</evidence>
<feature type="domain" description="HTH bat-type" evidence="1">
    <location>
        <begin position="183"/>
        <end position="234"/>
    </location>
</feature>
<dbReference type="AlphaFoldDB" id="A8MC88"/>
<keyword evidence="3" id="KW-1185">Reference proteome</keyword>
<organism evidence="2 3">
    <name type="scientific">Caldivirga maquilingensis (strain ATCC 700844 / DSM 13496 / JCM 10307 / IC-167)</name>
    <dbReference type="NCBI Taxonomy" id="397948"/>
    <lineage>
        <taxon>Archaea</taxon>
        <taxon>Thermoproteota</taxon>
        <taxon>Thermoprotei</taxon>
        <taxon>Thermoproteales</taxon>
        <taxon>Thermoproteaceae</taxon>
        <taxon>Caldivirga</taxon>
    </lineage>
</organism>
<accession>A8MC88</accession>
<evidence type="ECO:0000313" key="3">
    <source>
        <dbReference type="Proteomes" id="UP000001137"/>
    </source>
</evidence>
<dbReference type="Pfam" id="PF04967">
    <property type="entry name" value="HTH_10"/>
    <property type="match status" value="1"/>
</dbReference>
<dbReference type="RefSeq" id="WP_012185614.1">
    <property type="nucleotide sequence ID" value="NC_009954.1"/>
</dbReference>